<keyword evidence="4 6" id="KW-0472">Membrane</keyword>
<dbReference type="PANTHER" id="PTHR30520">
    <property type="entry name" value="FORMATE TRANSPORTER-RELATED"/>
    <property type="match status" value="1"/>
</dbReference>
<keyword evidence="2 6" id="KW-0812">Transmembrane</keyword>
<evidence type="ECO:0000256" key="4">
    <source>
        <dbReference type="ARBA" id="ARBA00023136"/>
    </source>
</evidence>
<feature type="transmembrane region" description="Helical" evidence="6">
    <location>
        <begin position="21"/>
        <end position="43"/>
    </location>
</feature>
<reference evidence="7" key="1">
    <citation type="submission" date="2020-12" db="EMBL/GenBank/DDBJ databases">
        <title>Bacterial taxonomy.</title>
        <authorList>
            <person name="Pan X."/>
        </authorList>
    </citation>
    <scope>NUCLEOTIDE SEQUENCE</scope>
    <source>
        <strain evidence="7">M0105</strain>
    </source>
</reference>
<gene>
    <name evidence="7" type="ORF">H0I76_01820</name>
</gene>
<dbReference type="InterPro" id="IPR023271">
    <property type="entry name" value="Aquaporin-like"/>
</dbReference>
<dbReference type="Gene3D" id="1.20.1080.10">
    <property type="entry name" value="Glycerol uptake facilitator protein"/>
    <property type="match status" value="1"/>
</dbReference>
<comment type="caution">
    <text evidence="7">The sequence shown here is derived from an EMBL/GenBank/DDBJ whole genome shotgun (WGS) entry which is preliminary data.</text>
</comment>
<comment type="subcellular location">
    <subcellularLocation>
        <location evidence="1">Membrane</location>
        <topology evidence="1">Multi-pass membrane protein</topology>
    </subcellularLocation>
</comment>
<dbReference type="GO" id="GO:0005886">
    <property type="term" value="C:plasma membrane"/>
    <property type="evidence" value="ECO:0007669"/>
    <property type="project" value="TreeGrafter"/>
</dbReference>
<evidence type="ECO:0000313" key="8">
    <source>
        <dbReference type="Proteomes" id="UP000655420"/>
    </source>
</evidence>
<feature type="transmembrane region" description="Helical" evidence="6">
    <location>
        <begin position="144"/>
        <end position="166"/>
    </location>
</feature>
<proteinExistence type="inferred from homology"/>
<feature type="transmembrane region" description="Helical" evidence="6">
    <location>
        <begin position="55"/>
        <end position="76"/>
    </location>
</feature>
<accession>A0A8J7M469</accession>
<dbReference type="EMBL" id="JAEHHL010000001">
    <property type="protein sequence ID" value="MBK0397913.1"/>
    <property type="molecule type" value="Genomic_DNA"/>
</dbReference>
<feature type="transmembrane region" description="Helical" evidence="6">
    <location>
        <begin position="222"/>
        <end position="244"/>
    </location>
</feature>
<evidence type="ECO:0000256" key="2">
    <source>
        <dbReference type="ARBA" id="ARBA00022692"/>
    </source>
</evidence>
<dbReference type="AlphaFoldDB" id="A0A8J7M469"/>
<dbReference type="InterPro" id="IPR000292">
    <property type="entry name" value="For/NO2_transpt"/>
</dbReference>
<evidence type="ECO:0000256" key="5">
    <source>
        <dbReference type="ARBA" id="ARBA00049660"/>
    </source>
</evidence>
<dbReference type="PROSITE" id="PS01005">
    <property type="entry name" value="FORMATE_NITRITE_TP_1"/>
    <property type="match status" value="1"/>
</dbReference>
<dbReference type="Pfam" id="PF01226">
    <property type="entry name" value="Form_Nir_trans"/>
    <property type="match status" value="1"/>
</dbReference>
<dbReference type="InterPro" id="IPR024002">
    <property type="entry name" value="For/NO2_transpt_CS"/>
</dbReference>
<evidence type="ECO:0000256" key="6">
    <source>
        <dbReference type="SAM" id="Phobius"/>
    </source>
</evidence>
<keyword evidence="8" id="KW-1185">Reference proteome</keyword>
<evidence type="ECO:0000256" key="3">
    <source>
        <dbReference type="ARBA" id="ARBA00022989"/>
    </source>
</evidence>
<keyword evidence="3 6" id="KW-1133">Transmembrane helix</keyword>
<dbReference type="Proteomes" id="UP000655420">
    <property type="component" value="Unassembled WGS sequence"/>
</dbReference>
<name>A0A8J7M469_9RHOB</name>
<dbReference type="GO" id="GO:0015499">
    <property type="term" value="F:formate transmembrane transporter activity"/>
    <property type="evidence" value="ECO:0007669"/>
    <property type="project" value="TreeGrafter"/>
</dbReference>
<feature type="transmembrane region" description="Helical" evidence="6">
    <location>
        <begin position="97"/>
        <end position="124"/>
    </location>
</feature>
<evidence type="ECO:0000256" key="1">
    <source>
        <dbReference type="ARBA" id="ARBA00004141"/>
    </source>
</evidence>
<evidence type="ECO:0000313" key="7">
    <source>
        <dbReference type="EMBL" id="MBK0397913.1"/>
    </source>
</evidence>
<organism evidence="7 8">
    <name type="scientific">Thermohalobaculum xanthum</name>
    <dbReference type="NCBI Taxonomy" id="2753746"/>
    <lineage>
        <taxon>Bacteria</taxon>
        <taxon>Pseudomonadati</taxon>
        <taxon>Pseudomonadota</taxon>
        <taxon>Alphaproteobacteria</taxon>
        <taxon>Rhodobacterales</taxon>
        <taxon>Paracoccaceae</taxon>
        <taxon>Thermohalobaculum</taxon>
    </lineage>
</organism>
<comment type="similarity">
    <text evidence="5">Belongs to the FNT transporter (TC 1.A.16) family.</text>
</comment>
<dbReference type="PANTHER" id="PTHR30520:SF6">
    <property type="entry name" value="FORMATE_NITRATE FAMILY TRANSPORTER (EUROFUNG)"/>
    <property type="match status" value="1"/>
</dbReference>
<protein>
    <submittedName>
        <fullName evidence="7">Formate/nitrite transporter family protein</fullName>
    </submittedName>
</protein>
<feature type="transmembrane region" description="Helical" evidence="6">
    <location>
        <begin position="178"/>
        <end position="202"/>
    </location>
</feature>
<sequence>MIARLVEEVGVRKATLGLVPMVMLGLLAGAFIAFGGMLATLVLTDPVAGFGLTRWLAGIAFSLGLVLVVVAGAELFTGNNLIVMAWADGKVTTRQLLRAWAIVWAANFAGALAMAIAVWISGVYAAGDGAVADTAIRIAEAKTALGPLAALTRGILCNALVCLAVWLAMASHTVADRILAVIFPVAAFVAMGFEHSIANMYLIPAGWLHGAAVSLAGFIGNIFWVTLGNMIGGGIFVAGVYWVVYLRHAERG</sequence>